<proteinExistence type="predicted"/>
<dbReference type="InterPro" id="IPR006179">
    <property type="entry name" value="5_nucleotidase/apyrase"/>
</dbReference>
<dbReference type="Proteomes" id="UP001288778">
    <property type="component" value="Unassembled WGS sequence"/>
</dbReference>
<accession>A0AAW9IA47</accession>
<dbReference type="AlphaFoldDB" id="A0AAW9IA47"/>
<organism evidence="1 2">
    <name type="scientific">Clostridium perfringens</name>
    <dbReference type="NCBI Taxonomy" id="1502"/>
    <lineage>
        <taxon>Bacteria</taxon>
        <taxon>Bacillati</taxon>
        <taxon>Bacillota</taxon>
        <taxon>Clostridia</taxon>
        <taxon>Eubacteriales</taxon>
        <taxon>Clostridiaceae</taxon>
        <taxon>Clostridium</taxon>
    </lineage>
</organism>
<dbReference type="Gene3D" id="3.60.21.10">
    <property type="match status" value="1"/>
</dbReference>
<sequence length="126" mass="13394">DVAFNEAVTSARATVEAMEQEGLNIIIGLSHLGYAKDQALAEAVEGIDLIVGGHTHTTLNAPEVVTDNEHGTPTVIVQANEWGKYLGRVDLQFDKEGKVLVGEGELGGKLIPVDSNVAEDKQAKDM</sequence>
<protein>
    <recommendedName>
        <fullName evidence="3">Multifunctional 2',3'-cyclic-nucleotide 2'-phosphodiesterase/5'-nucleotidase/3'-nucleotidase</fullName>
    </recommendedName>
</protein>
<dbReference type="InterPro" id="IPR029052">
    <property type="entry name" value="Metallo-depent_PP-like"/>
</dbReference>
<comment type="caution">
    <text evidence="1">The sequence shown here is derived from an EMBL/GenBank/DDBJ whole genome shotgun (WGS) entry which is preliminary data.</text>
</comment>
<evidence type="ECO:0008006" key="3">
    <source>
        <dbReference type="Google" id="ProtNLM"/>
    </source>
</evidence>
<dbReference type="EMBL" id="WNUI01000723">
    <property type="protein sequence ID" value="MDZ4910775.1"/>
    <property type="molecule type" value="Genomic_DNA"/>
</dbReference>
<feature type="non-terminal residue" evidence="1">
    <location>
        <position position="1"/>
    </location>
</feature>
<name>A0AAW9IA47_CLOPF</name>
<dbReference type="PANTHER" id="PTHR11575:SF24">
    <property type="entry name" value="5'-NUCLEOTIDASE"/>
    <property type="match status" value="1"/>
</dbReference>
<gene>
    <name evidence="1" type="ORF">GNF68_17555</name>
</gene>
<dbReference type="PRINTS" id="PR01607">
    <property type="entry name" value="APYRASEFAMLY"/>
</dbReference>
<evidence type="ECO:0000313" key="2">
    <source>
        <dbReference type="Proteomes" id="UP001288778"/>
    </source>
</evidence>
<dbReference type="SUPFAM" id="SSF56300">
    <property type="entry name" value="Metallo-dependent phosphatases"/>
    <property type="match status" value="1"/>
</dbReference>
<dbReference type="GO" id="GO:0009166">
    <property type="term" value="P:nucleotide catabolic process"/>
    <property type="evidence" value="ECO:0007669"/>
    <property type="project" value="InterPro"/>
</dbReference>
<dbReference type="GO" id="GO:0016787">
    <property type="term" value="F:hydrolase activity"/>
    <property type="evidence" value="ECO:0007669"/>
    <property type="project" value="InterPro"/>
</dbReference>
<evidence type="ECO:0000313" key="1">
    <source>
        <dbReference type="EMBL" id="MDZ4910775.1"/>
    </source>
</evidence>
<dbReference type="PANTHER" id="PTHR11575">
    <property type="entry name" value="5'-NUCLEOTIDASE-RELATED"/>
    <property type="match status" value="1"/>
</dbReference>
<feature type="non-terminal residue" evidence="1">
    <location>
        <position position="126"/>
    </location>
</feature>
<reference evidence="1" key="1">
    <citation type="submission" date="2019-11" db="EMBL/GenBank/DDBJ databases">
        <title>Characterization of Clostridium perfringens isolates from swine manure treated agricultural soils.</title>
        <authorList>
            <person name="Wushke S.T."/>
        </authorList>
    </citation>
    <scope>NUCLEOTIDE SEQUENCE</scope>
    <source>
        <strain evidence="1">X94</strain>
    </source>
</reference>